<accession>A0ABR9J898</accession>
<evidence type="ECO:0000313" key="10">
    <source>
        <dbReference type="Proteomes" id="UP000636579"/>
    </source>
</evidence>
<dbReference type="PIRSF" id="PIRSF000090">
    <property type="entry name" value="Beta-ETF"/>
    <property type="match status" value="1"/>
</dbReference>
<comment type="similarity">
    <text evidence="2">Belongs to the ETF beta-subunit/FixA family.</text>
</comment>
<evidence type="ECO:0000259" key="8">
    <source>
        <dbReference type="SMART" id="SM00893"/>
    </source>
</evidence>
<gene>
    <name evidence="9" type="ORF">H4W26_001824</name>
</gene>
<evidence type="ECO:0000256" key="7">
    <source>
        <dbReference type="ARBA" id="ARBA00025649"/>
    </source>
</evidence>
<dbReference type="SUPFAM" id="SSF52402">
    <property type="entry name" value="Adenine nucleotide alpha hydrolases-like"/>
    <property type="match status" value="1"/>
</dbReference>
<dbReference type="Proteomes" id="UP000636579">
    <property type="component" value="Unassembled WGS sequence"/>
</dbReference>
<keyword evidence="6" id="KW-0249">Electron transport</keyword>
<evidence type="ECO:0000256" key="2">
    <source>
        <dbReference type="ARBA" id="ARBA00007557"/>
    </source>
</evidence>
<comment type="function">
    <text evidence="7">The electron transfer flavoprotein serves as a specific electron acceptor for other dehydrogenases. It transfers the electrons to the main respiratory chain via ETF-ubiquinone oxidoreductase (ETF dehydrogenase).</text>
</comment>
<sequence>MVNAPLHIITLVKWVPDAQLERRYNAEGRIDRSEGVLSELDEYPLEAALQIKEAAPDREIRVTALTMGPAGASTAAKKALQIGADDAYQLTDDDLIGADIWATSVALKAAVETVTGAAEFDSGEPEYLVLTGMASEEGESGALPAQLAERLGAHVVTYATALDLEAERLVVTRSGGTESQRVAVSMPAVVSVTDQVNDPRYPNFKAIMAAKKKPLTRFTLADIGLRREHVEAKVRVLTTAARPPRTAGEIITDEGDAGVKIVEFLAKERLL</sequence>
<evidence type="ECO:0000256" key="5">
    <source>
        <dbReference type="ARBA" id="ARBA00022448"/>
    </source>
</evidence>
<proteinExistence type="inferred from homology"/>
<evidence type="ECO:0000256" key="3">
    <source>
        <dbReference type="ARBA" id="ARBA00011355"/>
    </source>
</evidence>
<evidence type="ECO:0000256" key="4">
    <source>
        <dbReference type="ARBA" id="ARBA00016797"/>
    </source>
</evidence>
<comment type="caution">
    <text evidence="9">The sequence shown here is derived from an EMBL/GenBank/DDBJ whole genome shotgun (WGS) entry which is preliminary data.</text>
</comment>
<comment type="cofactor">
    <cofactor evidence="1">
        <name>FAD</name>
        <dbReference type="ChEBI" id="CHEBI:57692"/>
    </cofactor>
</comment>
<feature type="domain" description="Electron transfer flavoprotein alpha/beta-subunit N-terminal" evidence="8">
    <location>
        <begin position="27"/>
        <end position="227"/>
    </location>
</feature>
<keyword evidence="5" id="KW-0813">Transport</keyword>
<keyword evidence="10" id="KW-1185">Reference proteome</keyword>
<dbReference type="InterPro" id="IPR012255">
    <property type="entry name" value="ETF_b"/>
</dbReference>
<dbReference type="PANTHER" id="PTHR21294:SF8">
    <property type="entry name" value="ELECTRON TRANSFER FLAVOPROTEIN SUBUNIT BETA"/>
    <property type="match status" value="1"/>
</dbReference>
<dbReference type="EMBL" id="JADBEE010000001">
    <property type="protein sequence ID" value="MBE1515069.1"/>
    <property type="molecule type" value="Genomic_DNA"/>
</dbReference>
<name>A0ABR9J898_9MICC</name>
<dbReference type="RefSeq" id="WP_225939659.1">
    <property type="nucleotide sequence ID" value="NZ_JADBEE010000001.1"/>
</dbReference>
<organism evidence="9 10">
    <name type="scientific">Nesterenkonia halotolerans</name>
    <dbReference type="NCBI Taxonomy" id="225325"/>
    <lineage>
        <taxon>Bacteria</taxon>
        <taxon>Bacillati</taxon>
        <taxon>Actinomycetota</taxon>
        <taxon>Actinomycetes</taxon>
        <taxon>Micrococcales</taxon>
        <taxon>Micrococcaceae</taxon>
        <taxon>Nesterenkonia</taxon>
    </lineage>
</organism>
<evidence type="ECO:0000313" key="9">
    <source>
        <dbReference type="EMBL" id="MBE1515069.1"/>
    </source>
</evidence>
<reference evidence="9 10" key="1">
    <citation type="submission" date="2020-10" db="EMBL/GenBank/DDBJ databases">
        <title>Sequencing the genomes of 1000 actinobacteria strains.</title>
        <authorList>
            <person name="Klenk H.-P."/>
        </authorList>
    </citation>
    <scope>NUCLEOTIDE SEQUENCE [LARGE SCALE GENOMIC DNA]</scope>
    <source>
        <strain evidence="9 10">DSM 15474</strain>
    </source>
</reference>
<dbReference type="InterPro" id="IPR014729">
    <property type="entry name" value="Rossmann-like_a/b/a_fold"/>
</dbReference>
<dbReference type="InterPro" id="IPR033948">
    <property type="entry name" value="ETF_beta_N"/>
</dbReference>
<dbReference type="Gene3D" id="3.40.50.620">
    <property type="entry name" value="HUPs"/>
    <property type="match status" value="1"/>
</dbReference>
<dbReference type="PANTHER" id="PTHR21294">
    <property type="entry name" value="ELECTRON TRANSFER FLAVOPROTEIN BETA-SUBUNIT"/>
    <property type="match status" value="1"/>
</dbReference>
<protein>
    <recommendedName>
        <fullName evidence="4">Electron transfer flavoprotein subunit beta</fullName>
    </recommendedName>
</protein>
<dbReference type="CDD" id="cd01714">
    <property type="entry name" value="ETF_beta"/>
    <property type="match status" value="1"/>
</dbReference>
<comment type="subunit">
    <text evidence="3">Heterodimer of an alpha and a beta subunit.</text>
</comment>
<dbReference type="Pfam" id="PF01012">
    <property type="entry name" value="ETF"/>
    <property type="match status" value="1"/>
</dbReference>
<evidence type="ECO:0000256" key="1">
    <source>
        <dbReference type="ARBA" id="ARBA00001974"/>
    </source>
</evidence>
<dbReference type="InterPro" id="IPR014730">
    <property type="entry name" value="ETF_a/b_N"/>
</dbReference>
<evidence type="ECO:0000256" key="6">
    <source>
        <dbReference type="ARBA" id="ARBA00022982"/>
    </source>
</evidence>
<dbReference type="SMART" id="SM00893">
    <property type="entry name" value="ETF"/>
    <property type="match status" value="1"/>
</dbReference>